<proteinExistence type="inferred from homology"/>
<dbReference type="PROSITE" id="PS00211">
    <property type="entry name" value="ABC_TRANSPORTER_1"/>
    <property type="match status" value="1"/>
</dbReference>
<protein>
    <submittedName>
        <fullName evidence="7">ABC transporter related protein</fullName>
    </submittedName>
</protein>
<dbReference type="STRING" id="365044.Pnap_1144"/>
<comment type="similarity">
    <text evidence="1">Belongs to the ABC transporter superfamily.</text>
</comment>
<sequence>MVTPEAMVSLRNLTVSYRQHPALHHISGSFAPGSLTAVVGPNGSGKSTLLKSIVGLLPIEGGALAVAPPRERIAYLPQMAEIDRGFPIDVRDCVLLGCWGAAGAWGAVNRAMLTRVDAALQAVGLEGFERRSIGSLSSGQLQRVMFARMLVQDAELILLDEPFNAVDARTTAALLGLVRQWHGQRRTVIAVLHDDAMVRQHFPQTVLLARELVGWGATGEVLTEPNLRRARAMAEAWDENAELCGTDTAAAQEAAA</sequence>
<keyword evidence="4" id="KW-0547">Nucleotide-binding</keyword>
<dbReference type="EMBL" id="CP000529">
    <property type="protein sequence ID" value="ABM36460.1"/>
    <property type="molecule type" value="Genomic_DNA"/>
</dbReference>
<dbReference type="Gene3D" id="3.40.50.300">
    <property type="entry name" value="P-loop containing nucleotide triphosphate hydrolases"/>
    <property type="match status" value="1"/>
</dbReference>
<dbReference type="InterPro" id="IPR017871">
    <property type="entry name" value="ABC_transporter-like_CS"/>
</dbReference>
<keyword evidence="2" id="KW-0813">Transport</keyword>
<reference evidence="8" key="1">
    <citation type="journal article" date="2009" name="Environ. Microbiol.">
        <title>The genome of Polaromonas naphthalenivorans strain CJ2, isolated from coal tar-contaminated sediment, reveals physiological and metabolic versatility and evolution through extensive horizontal gene transfer.</title>
        <authorList>
            <person name="Yagi J.M."/>
            <person name="Sims D."/>
            <person name="Brettin T."/>
            <person name="Bruce D."/>
            <person name="Madsen E.L."/>
        </authorList>
    </citation>
    <scope>NUCLEOTIDE SEQUENCE [LARGE SCALE GENOMIC DNA]</scope>
    <source>
        <strain evidence="8">CJ2</strain>
    </source>
</reference>
<dbReference type="InterPro" id="IPR003439">
    <property type="entry name" value="ABC_transporter-like_ATP-bd"/>
</dbReference>
<gene>
    <name evidence="7" type="ordered locus">Pnap_1144</name>
</gene>
<dbReference type="CDD" id="cd03235">
    <property type="entry name" value="ABC_Metallic_Cations"/>
    <property type="match status" value="1"/>
</dbReference>
<accession>A1VLD2</accession>
<evidence type="ECO:0000313" key="7">
    <source>
        <dbReference type="EMBL" id="ABM36460.1"/>
    </source>
</evidence>
<evidence type="ECO:0000256" key="2">
    <source>
        <dbReference type="ARBA" id="ARBA00022448"/>
    </source>
</evidence>
<dbReference type="KEGG" id="pna:Pnap_1144"/>
<evidence type="ECO:0000256" key="3">
    <source>
        <dbReference type="ARBA" id="ARBA00022475"/>
    </source>
</evidence>
<dbReference type="HOGENOM" id="CLU_000604_1_11_4"/>
<dbReference type="InterPro" id="IPR003593">
    <property type="entry name" value="AAA+_ATPase"/>
</dbReference>
<evidence type="ECO:0000313" key="8">
    <source>
        <dbReference type="Proteomes" id="UP000000644"/>
    </source>
</evidence>
<dbReference type="AlphaFoldDB" id="A1VLD2"/>
<dbReference type="InterPro" id="IPR050153">
    <property type="entry name" value="Metal_Ion_Import_ABC"/>
</dbReference>
<evidence type="ECO:0000256" key="1">
    <source>
        <dbReference type="ARBA" id="ARBA00005417"/>
    </source>
</evidence>
<dbReference type="Pfam" id="PF00005">
    <property type="entry name" value="ABC_tran"/>
    <property type="match status" value="1"/>
</dbReference>
<dbReference type="Proteomes" id="UP000000644">
    <property type="component" value="Chromosome"/>
</dbReference>
<keyword evidence="5" id="KW-0067">ATP-binding</keyword>
<dbReference type="SUPFAM" id="SSF52540">
    <property type="entry name" value="P-loop containing nucleoside triphosphate hydrolases"/>
    <property type="match status" value="1"/>
</dbReference>
<keyword evidence="3" id="KW-0472">Membrane</keyword>
<name>A1VLD2_POLNA</name>
<dbReference type="PANTHER" id="PTHR42734:SF5">
    <property type="entry name" value="IRON TRANSPORT SYSTEM ATP-BINDING PROTEIN HI_0361-RELATED"/>
    <property type="match status" value="1"/>
</dbReference>
<dbReference type="PANTHER" id="PTHR42734">
    <property type="entry name" value="METAL TRANSPORT SYSTEM ATP-BINDING PROTEIN TM_0124-RELATED"/>
    <property type="match status" value="1"/>
</dbReference>
<dbReference type="InterPro" id="IPR027417">
    <property type="entry name" value="P-loop_NTPase"/>
</dbReference>
<dbReference type="eggNOG" id="COG1121">
    <property type="taxonomic scope" value="Bacteria"/>
</dbReference>
<dbReference type="SMART" id="SM00382">
    <property type="entry name" value="AAA"/>
    <property type="match status" value="1"/>
</dbReference>
<evidence type="ECO:0000256" key="4">
    <source>
        <dbReference type="ARBA" id="ARBA00022741"/>
    </source>
</evidence>
<dbReference type="PROSITE" id="PS50893">
    <property type="entry name" value="ABC_TRANSPORTER_2"/>
    <property type="match status" value="1"/>
</dbReference>
<evidence type="ECO:0000259" key="6">
    <source>
        <dbReference type="PROSITE" id="PS50893"/>
    </source>
</evidence>
<organism evidence="7 8">
    <name type="scientific">Polaromonas naphthalenivorans (strain CJ2)</name>
    <dbReference type="NCBI Taxonomy" id="365044"/>
    <lineage>
        <taxon>Bacteria</taxon>
        <taxon>Pseudomonadati</taxon>
        <taxon>Pseudomonadota</taxon>
        <taxon>Betaproteobacteria</taxon>
        <taxon>Burkholderiales</taxon>
        <taxon>Comamonadaceae</taxon>
        <taxon>Polaromonas</taxon>
    </lineage>
</organism>
<feature type="domain" description="ABC transporter" evidence="6">
    <location>
        <begin position="8"/>
        <end position="235"/>
    </location>
</feature>
<keyword evidence="8" id="KW-1185">Reference proteome</keyword>
<keyword evidence="3" id="KW-1003">Cell membrane</keyword>
<evidence type="ECO:0000256" key="5">
    <source>
        <dbReference type="ARBA" id="ARBA00022840"/>
    </source>
</evidence>
<dbReference type="GO" id="GO:0016887">
    <property type="term" value="F:ATP hydrolysis activity"/>
    <property type="evidence" value="ECO:0007669"/>
    <property type="project" value="InterPro"/>
</dbReference>
<dbReference type="GO" id="GO:0005524">
    <property type="term" value="F:ATP binding"/>
    <property type="evidence" value="ECO:0007669"/>
    <property type="project" value="UniProtKB-KW"/>
</dbReference>